<sequence length="169" mass="19555">MIFLSGIHGSGKSYLCKELNKYNIPTCSASHLVAKYKKEAYSSNKLINNIDDNQCVLIKAMNSLNDGNPYIWDGHLCLLNGDGEICRINSDVIIKLNPKIIITKVSDPNEIFKRLKDRDNQKYNIDFLKSFQYEEIQYAKELSKMLKIKFLTIDDDFKIDEIVEIIRRV</sequence>
<proteinExistence type="predicted"/>
<keyword evidence="1" id="KW-0067">ATP-binding</keyword>
<evidence type="ECO:0000313" key="1">
    <source>
        <dbReference type="EMBL" id="MCU6706089.1"/>
    </source>
</evidence>
<gene>
    <name evidence="1" type="ORF">OCV57_09140</name>
</gene>
<keyword evidence="1" id="KW-0547">Nucleotide-binding</keyword>
<keyword evidence="2" id="KW-1185">Reference proteome</keyword>
<accession>A0AAE3IIH1</accession>
<dbReference type="RefSeq" id="WP_267301268.1">
    <property type="nucleotide sequence ID" value="NZ_JAOQJZ010000008.1"/>
</dbReference>
<dbReference type="EMBL" id="JAOQJZ010000008">
    <property type="protein sequence ID" value="MCU6706089.1"/>
    <property type="molecule type" value="Genomic_DNA"/>
</dbReference>
<dbReference type="Gene3D" id="3.40.50.300">
    <property type="entry name" value="P-loop containing nucleotide triphosphate hydrolases"/>
    <property type="match status" value="1"/>
</dbReference>
<dbReference type="GO" id="GO:0005524">
    <property type="term" value="F:ATP binding"/>
    <property type="evidence" value="ECO:0007669"/>
    <property type="project" value="UniProtKB-KW"/>
</dbReference>
<dbReference type="Pfam" id="PF13207">
    <property type="entry name" value="AAA_17"/>
    <property type="match status" value="1"/>
</dbReference>
<name>A0AAE3IIH1_9FIRM</name>
<organism evidence="1 2">
    <name type="scientific">Hominimerdicola aceti</name>
    <dbReference type="NCBI Taxonomy" id="2981726"/>
    <lineage>
        <taxon>Bacteria</taxon>
        <taxon>Bacillati</taxon>
        <taxon>Bacillota</taxon>
        <taxon>Clostridia</taxon>
        <taxon>Eubacteriales</taxon>
        <taxon>Oscillospiraceae</taxon>
        <taxon>Hominimerdicola</taxon>
    </lineage>
</organism>
<reference evidence="1 2" key="1">
    <citation type="journal article" date="2021" name="ISME Commun">
        <title>Automated analysis of genomic sequences facilitates high-throughput and comprehensive description of bacteria.</title>
        <authorList>
            <person name="Hitch T.C.A."/>
        </authorList>
    </citation>
    <scope>NUCLEOTIDE SEQUENCE [LARGE SCALE GENOMIC DNA]</scope>
    <source>
        <strain evidence="1 2">Sanger_31</strain>
    </source>
</reference>
<dbReference type="InterPro" id="IPR027417">
    <property type="entry name" value="P-loop_NTPase"/>
</dbReference>
<evidence type="ECO:0000313" key="2">
    <source>
        <dbReference type="Proteomes" id="UP001208131"/>
    </source>
</evidence>
<comment type="caution">
    <text evidence="1">The sequence shown here is derived from an EMBL/GenBank/DDBJ whole genome shotgun (WGS) entry which is preliminary data.</text>
</comment>
<protein>
    <submittedName>
        <fullName evidence="1">ATP-binding protein</fullName>
    </submittedName>
</protein>
<dbReference type="SUPFAM" id="SSF52540">
    <property type="entry name" value="P-loop containing nucleoside triphosphate hydrolases"/>
    <property type="match status" value="1"/>
</dbReference>
<dbReference type="AlphaFoldDB" id="A0AAE3IIH1"/>
<dbReference type="Proteomes" id="UP001208131">
    <property type="component" value="Unassembled WGS sequence"/>
</dbReference>